<dbReference type="Pfam" id="PF03009">
    <property type="entry name" value="GDPD"/>
    <property type="match status" value="1"/>
</dbReference>
<dbReference type="PROSITE" id="PS50007">
    <property type="entry name" value="PIPLC_X_DOMAIN"/>
    <property type="match status" value="1"/>
</dbReference>
<evidence type="ECO:0000259" key="1">
    <source>
        <dbReference type="PROSITE" id="PS51704"/>
    </source>
</evidence>
<dbReference type="GO" id="GO:0006629">
    <property type="term" value="P:lipid metabolic process"/>
    <property type="evidence" value="ECO:0007669"/>
    <property type="project" value="InterPro"/>
</dbReference>
<dbReference type="PANTHER" id="PTHR46211">
    <property type="entry name" value="GLYCEROPHOSPHORYL DIESTER PHOSPHODIESTERASE"/>
    <property type="match status" value="1"/>
</dbReference>
<dbReference type="PROSITE" id="PS51704">
    <property type="entry name" value="GP_PDE"/>
    <property type="match status" value="1"/>
</dbReference>
<name>A0A7W9T0Y1_9BACT</name>
<accession>A0A7W9T0Y1</accession>
<sequence>MMLFSWAAGWGRLGGLLLSFVVPAGGLLAQPAAHASVVTPRPLVIGHAGSGFVHLFNALPPSSLRSLRRALRRGADGVEVDVRLSQDSIPVLYHNHTLESMTDGTGCVSQTPAARLTGLRYRVGWLHNWRQREQLITLETFLAQLAQYPTFPYLHLDLHEDDACSSGEAARSAALARRLQQLLARYQLPAERVLILTNRSATLHYLRRLLPAVPLGFEFTEGFDTGLQELAGLPTVGAAVLHKDDVTPERVAWVRALGKQVVVFGGRSGRAVRRVVGVGPDSYEVDNVRRLRATLRRR</sequence>
<evidence type="ECO:0000313" key="3">
    <source>
        <dbReference type="Proteomes" id="UP000532746"/>
    </source>
</evidence>
<gene>
    <name evidence="2" type="ORF">HNQ93_002441</name>
</gene>
<comment type="caution">
    <text evidence="2">The sequence shown here is derived from an EMBL/GenBank/DDBJ whole genome shotgun (WGS) entry which is preliminary data.</text>
</comment>
<protein>
    <submittedName>
        <fullName evidence="2">Glycerophosphoryl diester phosphodiesterase</fullName>
        <ecNumber evidence="2">3.1.4.46</ecNumber>
    </submittedName>
</protein>
<dbReference type="AlphaFoldDB" id="A0A7W9T0Y1"/>
<proteinExistence type="predicted"/>
<organism evidence="2 3">
    <name type="scientific">Hymenobacter luteus</name>
    <dbReference type="NCBI Taxonomy" id="1411122"/>
    <lineage>
        <taxon>Bacteria</taxon>
        <taxon>Pseudomonadati</taxon>
        <taxon>Bacteroidota</taxon>
        <taxon>Cytophagia</taxon>
        <taxon>Cytophagales</taxon>
        <taxon>Hymenobacteraceae</taxon>
        <taxon>Hymenobacter</taxon>
    </lineage>
</organism>
<keyword evidence="2" id="KW-0378">Hydrolase</keyword>
<keyword evidence="3" id="KW-1185">Reference proteome</keyword>
<dbReference type="Gene3D" id="3.20.20.190">
    <property type="entry name" value="Phosphatidylinositol (PI) phosphodiesterase"/>
    <property type="match status" value="1"/>
</dbReference>
<dbReference type="EC" id="3.1.4.46" evidence="2"/>
<dbReference type="PANTHER" id="PTHR46211:SF1">
    <property type="entry name" value="GLYCEROPHOSPHODIESTER PHOSPHODIESTERASE, CYTOPLASMIC"/>
    <property type="match status" value="1"/>
</dbReference>
<dbReference type="SUPFAM" id="SSF51695">
    <property type="entry name" value="PLC-like phosphodiesterases"/>
    <property type="match status" value="1"/>
</dbReference>
<dbReference type="InterPro" id="IPR017946">
    <property type="entry name" value="PLC-like_Pdiesterase_TIM-brl"/>
</dbReference>
<dbReference type="InterPro" id="IPR030395">
    <property type="entry name" value="GP_PDE_dom"/>
</dbReference>
<evidence type="ECO:0000313" key="2">
    <source>
        <dbReference type="EMBL" id="MBB6059581.1"/>
    </source>
</evidence>
<dbReference type="EMBL" id="JACHGG010000003">
    <property type="protein sequence ID" value="MBB6059581.1"/>
    <property type="molecule type" value="Genomic_DNA"/>
</dbReference>
<dbReference type="Proteomes" id="UP000532746">
    <property type="component" value="Unassembled WGS sequence"/>
</dbReference>
<dbReference type="GO" id="GO:0008889">
    <property type="term" value="F:glycerophosphodiester phosphodiesterase activity"/>
    <property type="evidence" value="ECO:0007669"/>
    <property type="project" value="UniProtKB-EC"/>
</dbReference>
<dbReference type="RefSeq" id="WP_183403954.1">
    <property type="nucleotide sequence ID" value="NZ_JACHGG010000003.1"/>
</dbReference>
<reference evidence="2 3" key="1">
    <citation type="submission" date="2020-08" db="EMBL/GenBank/DDBJ databases">
        <title>Genomic Encyclopedia of Type Strains, Phase IV (KMG-IV): sequencing the most valuable type-strain genomes for metagenomic binning, comparative biology and taxonomic classification.</title>
        <authorList>
            <person name="Goeker M."/>
        </authorList>
    </citation>
    <scope>NUCLEOTIDE SEQUENCE [LARGE SCALE GENOMIC DNA]</scope>
    <source>
        <strain evidence="2 3">DSM 26718</strain>
    </source>
</reference>
<feature type="domain" description="GP-PDE" evidence="1">
    <location>
        <begin position="42"/>
        <end position="295"/>
    </location>
</feature>